<evidence type="ECO:0000256" key="5">
    <source>
        <dbReference type="ARBA" id="ARBA00012814"/>
    </source>
</evidence>
<dbReference type="EMBL" id="LSRX01000638">
    <property type="protein sequence ID" value="OLP92015.1"/>
    <property type="molecule type" value="Genomic_DNA"/>
</dbReference>
<dbReference type="FunFam" id="3.30.56.10:FF:000005">
    <property type="entry name" value="Phenylalanine--tRNA ligase beta subunit"/>
    <property type="match status" value="1"/>
</dbReference>
<dbReference type="InterPro" id="IPR012674">
    <property type="entry name" value="Calycin"/>
</dbReference>
<dbReference type="GO" id="GO:0003723">
    <property type="term" value="F:RNA binding"/>
    <property type="evidence" value="ECO:0007669"/>
    <property type="project" value="InterPro"/>
</dbReference>
<dbReference type="SUPFAM" id="SSF55681">
    <property type="entry name" value="Class II aaRS and biotin synthetases"/>
    <property type="match status" value="1"/>
</dbReference>
<dbReference type="InterPro" id="IPR045060">
    <property type="entry name" value="Phe-tRNA-ligase_IIc_bsu"/>
</dbReference>
<evidence type="ECO:0000256" key="13">
    <source>
        <dbReference type="ARBA" id="ARBA00023146"/>
    </source>
</evidence>
<gene>
    <name evidence="18" type="ORF">AK812_SmicGene26211</name>
</gene>
<dbReference type="Gene3D" id="3.30.56.10">
    <property type="match status" value="2"/>
</dbReference>
<evidence type="ECO:0000259" key="17">
    <source>
        <dbReference type="PROSITE" id="PS51483"/>
    </source>
</evidence>
<dbReference type="Pfam" id="PF03484">
    <property type="entry name" value="B5"/>
    <property type="match status" value="1"/>
</dbReference>
<evidence type="ECO:0000256" key="16">
    <source>
        <dbReference type="SAM" id="MobiDB-lite"/>
    </source>
</evidence>
<dbReference type="OrthoDB" id="1698572at2759"/>
<protein>
    <recommendedName>
        <fullName evidence="5">phenylalanine--tRNA ligase</fullName>
        <ecNumber evidence="5">6.1.1.20</ecNumber>
    </recommendedName>
    <alternativeName>
        <fullName evidence="14">Phenylalanyl-tRNA synthetase beta subunit</fullName>
    </alternativeName>
</protein>
<dbReference type="Proteomes" id="UP000186817">
    <property type="component" value="Unassembled WGS sequence"/>
</dbReference>
<keyword evidence="11" id="KW-0460">Magnesium</keyword>
<evidence type="ECO:0000256" key="3">
    <source>
        <dbReference type="ARBA" id="ARBA00007438"/>
    </source>
</evidence>
<dbReference type="InterPro" id="IPR005146">
    <property type="entry name" value="B3/B4_tRNA-bd"/>
</dbReference>
<evidence type="ECO:0000256" key="2">
    <source>
        <dbReference type="ARBA" id="ARBA00004496"/>
    </source>
</evidence>
<feature type="compositionally biased region" description="Acidic residues" evidence="16">
    <location>
        <begin position="136"/>
        <end position="146"/>
    </location>
</feature>
<dbReference type="InterPro" id="IPR040659">
    <property type="entry name" value="PhetRS_B1"/>
</dbReference>
<keyword evidence="9" id="KW-0547">Nucleotide-binding</keyword>
<dbReference type="EC" id="6.1.1.20" evidence="5"/>
<dbReference type="InterPro" id="IPR009061">
    <property type="entry name" value="DNA-bd_dom_put_sf"/>
</dbReference>
<proteinExistence type="inferred from homology"/>
<keyword evidence="8" id="KW-0479">Metal-binding</keyword>
<dbReference type="FunFam" id="3.50.40.10:FF:000002">
    <property type="entry name" value="phenylalanine--tRNA ligase beta subunit"/>
    <property type="match status" value="1"/>
</dbReference>
<evidence type="ECO:0000256" key="6">
    <source>
        <dbReference type="ARBA" id="ARBA00022490"/>
    </source>
</evidence>
<keyword evidence="13" id="KW-0030">Aminoacyl-tRNA synthetase</keyword>
<dbReference type="SUPFAM" id="SSF56037">
    <property type="entry name" value="PheT/TilS domain"/>
    <property type="match status" value="1"/>
</dbReference>
<evidence type="ECO:0000256" key="4">
    <source>
        <dbReference type="ARBA" id="ARBA00011209"/>
    </source>
</evidence>
<dbReference type="InterPro" id="IPR045864">
    <property type="entry name" value="aa-tRNA-synth_II/BPL/LPL"/>
</dbReference>
<dbReference type="SUPFAM" id="SSF46955">
    <property type="entry name" value="Putative DNA-binding domain"/>
    <property type="match status" value="2"/>
</dbReference>
<dbReference type="SMART" id="SM00873">
    <property type="entry name" value="B3_4"/>
    <property type="match status" value="1"/>
</dbReference>
<dbReference type="Pfam" id="PF18262">
    <property type="entry name" value="PhetRS_B1"/>
    <property type="match status" value="1"/>
</dbReference>
<dbReference type="GO" id="GO:0004826">
    <property type="term" value="F:phenylalanine-tRNA ligase activity"/>
    <property type="evidence" value="ECO:0007669"/>
    <property type="project" value="UniProtKB-EC"/>
</dbReference>
<dbReference type="PANTHER" id="PTHR10947">
    <property type="entry name" value="PHENYLALANYL-TRNA SYNTHETASE BETA CHAIN AND LEUCINE-RICH REPEAT-CONTAINING PROTEIN 47"/>
    <property type="match status" value="1"/>
</dbReference>
<feature type="domain" description="B5" evidence="17">
    <location>
        <begin position="1328"/>
        <end position="1407"/>
    </location>
</feature>
<evidence type="ECO:0000256" key="11">
    <source>
        <dbReference type="ARBA" id="ARBA00022842"/>
    </source>
</evidence>
<dbReference type="Gene3D" id="3.30.930.10">
    <property type="entry name" value="Bira Bifunctional Protein, Domain 2"/>
    <property type="match status" value="1"/>
</dbReference>
<keyword evidence="10" id="KW-0067">ATP-binding</keyword>
<comment type="subunit">
    <text evidence="4">Tetramer of two alpha and two beta subunits.</text>
</comment>
<dbReference type="Gene3D" id="3.50.40.10">
    <property type="entry name" value="Phenylalanyl-trna Synthetase, Chain B, domain 3"/>
    <property type="match status" value="1"/>
</dbReference>
<feature type="region of interest" description="Disordered" evidence="16">
    <location>
        <begin position="135"/>
        <end position="164"/>
    </location>
</feature>
<sequence length="1644" mass="183468">MQTQSAAERGNGAWGMAERADVLLRTKRHSEAMRQQMRALQRDRDEIHVEEHAWLRREVEFTEQWQACSEHLAYMANDRGSDLATVAQKIDVQQRLRRSLLREHEEQDLVLLKHKSLAFAGQAMPWCSSCCKSRDDDDDDDDDTSDEDSKSAKSPNRTDPYAEEVENHSYEWDSLYFPTTFCCEESDDSENSESAEEADGESLPLESLLGSWACVDTWGLEDFLKGNGVGMMERMIATKAKWPRWEFCRSEDHILFLNHAMVGVLKEEMFLDREYQQTDGRGNVWASRAEWVAESDGACVLRTSRTGKMGAFVEERRIKGETLEFTLKQASGLSWGRSFRRERSGIEGAAVLDEAGKQHKGHTLPARPQWPNTVMALWQFLEDELDVRCAGTVARQVAKTAGEAWSWASLRSKGIALMSATALEEFHAQHLASAFQAFAKLLLHDLHLMPATGARARLVVTEPDAQQLSNTLRALGRLSFSGHLTIDAAAHQVQSAHSLFGPQETSNRTRTPTSSVLLDLALLEGLADQAIRMAPHFDPQGLAMVARSFATCELRDLPLFDTTGEHVLRIIHELDPQFTAISARDPSTPAALSISLMQALARRGCASATELGPQSPSNLARALGRPELRGSPVLDATAATVLDRSSECSPLNSSNLARGLGTLRDGPGSLLTALGRESTGKLPEPSGQQLANMVWGFAWLSFLDASWMEAHSRFARPLLPEHTPQGLCNTAQKPAKLVAFGEALMMSACHEAQKRFHVSQPQNFSNFVCAYEHPVRLRAALGHPFPCARPNPGASQPEAVPVVPTEPVQHVVRAGGSNIQIEVQMAQKIAERVPQVASYDLQDRLTTYIQQIWLQFPREMWPATGPDQDPMACFFDVTWMVKLCGSITTIMLLTIPITGRWALTIWELWEADGGFVYRASMMIREHREEDPREDYLEGALVQENGARGPHHATSPLHALQPRGCTVDSYNWMRQCGHSSPKARTHQGSSWELLPGAAFGSKLPATPPASGGPLLAMPTVSVFYDCLQKALGNDVTEESFDELCFEFGLELDDVTSQKEMVEKERGADAAADMSDRVIFKVDVPANRYDLLCIEGLVRSLQIFKGVIPAPLYKLSMPKPLPQMTMTVKKETAQIRPFVVCAILRNVTFDKDRYDSFIELQDKLHQNICRKRTLVAIGTHDLSTLKPPFTYEALPPNQIHFTPLNQTEEMDGNRMMEVLSAHQQLKTYLPIIRSSPVYPVIYDSNRVVLSLPPIINGEHSKIKMETKDVFIECTATDLTKANIVLNTVVAMFAEYCKEPFVAEPVEVIYESDYPGNSFIQPGDKRLYPALEPRAMKAKISRMKASLGLDKLSGAQVRDYLRKMSLPCDIDSKDADILDVQVPITRSDIMHECDLIEDLAIAYGYNNLETSVPQTVAVSAGQPVNNLSDLARGELAMAGYTECMNWSLLSKKENFTFMRRESKVEELWRTVKQPYEYIPTAPAVSVSNPKTKDFEIIRTSMMPGILKTLANSKQLPPPIKLFEVGDVVIQEPTREVGCKNVRRLVAVHANMRSQFSLLHGVLDQLMYSLNCEPEHEHKEGSKRRTFKLVPSEDPAFFVGMQAHVVCEGINIGIIGELHPEVLSSKGFDINLPTSAFELNLEPFLEWL</sequence>
<keyword evidence="12" id="KW-0648">Protein biosynthesis</keyword>
<evidence type="ECO:0000256" key="1">
    <source>
        <dbReference type="ARBA" id="ARBA00001946"/>
    </source>
</evidence>
<evidence type="ECO:0000256" key="8">
    <source>
        <dbReference type="ARBA" id="ARBA00022723"/>
    </source>
</evidence>
<dbReference type="PANTHER" id="PTHR10947:SF0">
    <property type="entry name" value="PHENYLALANINE--TRNA LIGASE BETA SUBUNIT"/>
    <property type="match status" value="1"/>
</dbReference>
<feature type="compositionally biased region" description="Acidic residues" evidence="16">
    <location>
        <begin position="184"/>
        <end position="200"/>
    </location>
</feature>
<comment type="cofactor">
    <cofactor evidence="1">
        <name>Mg(2+)</name>
        <dbReference type="ChEBI" id="CHEBI:18420"/>
    </cofactor>
</comment>
<dbReference type="InterPro" id="IPR041616">
    <property type="entry name" value="PheRS_beta_core"/>
</dbReference>
<accession>A0A1Q9DA57</accession>
<name>A0A1Q9DA57_SYMMI</name>
<dbReference type="GO" id="GO:0000287">
    <property type="term" value="F:magnesium ion binding"/>
    <property type="evidence" value="ECO:0007669"/>
    <property type="project" value="InterPro"/>
</dbReference>
<dbReference type="InterPro" id="IPR020825">
    <property type="entry name" value="Phe-tRNA_synthase-like_B3/B4"/>
</dbReference>
<dbReference type="Gene3D" id="2.40.128.20">
    <property type="match status" value="1"/>
</dbReference>
<evidence type="ECO:0000256" key="14">
    <source>
        <dbReference type="ARBA" id="ARBA00033189"/>
    </source>
</evidence>
<evidence type="ECO:0000256" key="15">
    <source>
        <dbReference type="ARBA" id="ARBA00049255"/>
    </source>
</evidence>
<comment type="subcellular location">
    <subcellularLocation>
        <location evidence="2">Cytoplasm</location>
    </subcellularLocation>
</comment>
<evidence type="ECO:0000313" key="18">
    <source>
        <dbReference type="EMBL" id="OLP92015.1"/>
    </source>
</evidence>
<dbReference type="GO" id="GO:0006432">
    <property type="term" value="P:phenylalanyl-tRNA aminoacylation"/>
    <property type="evidence" value="ECO:0007669"/>
    <property type="project" value="InterPro"/>
</dbReference>
<keyword evidence="19" id="KW-1185">Reference proteome</keyword>
<evidence type="ECO:0000313" key="19">
    <source>
        <dbReference type="Proteomes" id="UP000186817"/>
    </source>
</evidence>
<reference evidence="18 19" key="1">
    <citation type="submission" date="2016-02" db="EMBL/GenBank/DDBJ databases">
        <title>Genome analysis of coral dinoflagellate symbionts highlights evolutionary adaptations to a symbiotic lifestyle.</title>
        <authorList>
            <person name="Aranda M."/>
            <person name="Li Y."/>
            <person name="Liew Y.J."/>
            <person name="Baumgarten S."/>
            <person name="Simakov O."/>
            <person name="Wilson M."/>
            <person name="Piel J."/>
            <person name="Ashoor H."/>
            <person name="Bougouffa S."/>
            <person name="Bajic V.B."/>
            <person name="Ryu T."/>
            <person name="Ravasi T."/>
            <person name="Bayer T."/>
            <person name="Micklem G."/>
            <person name="Kim H."/>
            <person name="Bhak J."/>
            <person name="Lajeunesse T.C."/>
            <person name="Voolstra C.R."/>
        </authorList>
    </citation>
    <scope>NUCLEOTIDE SEQUENCE [LARGE SCALE GENOMIC DNA]</scope>
    <source>
        <strain evidence="18 19">CCMP2467</strain>
    </source>
</reference>
<evidence type="ECO:0000256" key="9">
    <source>
        <dbReference type="ARBA" id="ARBA00022741"/>
    </source>
</evidence>
<comment type="similarity">
    <text evidence="3">Belongs to the phenylalanyl-tRNA synthetase beta subunit family. Type 2 subfamily.</text>
</comment>
<evidence type="ECO:0000256" key="10">
    <source>
        <dbReference type="ARBA" id="ARBA00022840"/>
    </source>
</evidence>
<dbReference type="GO" id="GO:0005524">
    <property type="term" value="F:ATP binding"/>
    <property type="evidence" value="ECO:0007669"/>
    <property type="project" value="UniProtKB-KW"/>
</dbReference>
<comment type="caution">
    <text evidence="18">The sequence shown here is derived from an EMBL/GenBank/DDBJ whole genome shotgun (WGS) entry which is preliminary data.</text>
</comment>
<dbReference type="InterPro" id="IPR005147">
    <property type="entry name" value="tRNA_synthase_B5-dom"/>
</dbReference>
<keyword evidence="7 18" id="KW-0436">Ligase</keyword>
<comment type="catalytic activity">
    <reaction evidence="15">
        <text>tRNA(Phe) + L-phenylalanine + ATP = L-phenylalanyl-tRNA(Phe) + AMP + diphosphate + H(+)</text>
        <dbReference type="Rhea" id="RHEA:19413"/>
        <dbReference type="Rhea" id="RHEA-COMP:9668"/>
        <dbReference type="Rhea" id="RHEA-COMP:9699"/>
        <dbReference type="ChEBI" id="CHEBI:15378"/>
        <dbReference type="ChEBI" id="CHEBI:30616"/>
        <dbReference type="ChEBI" id="CHEBI:33019"/>
        <dbReference type="ChEBI" id="CHEBI:58095"/>
        <dbReference type="ChEBI" id="CHEBI:78442"/>
        <dbReference type="ChEBI" id="CHEBI:78531"/>
        <dbReference type="ChEBI" id="CHEBI:456215"/>
        <dbReference type="EC" id="6.1.1.20"/>
    </reaction>
</comment>
<dbReference type="InterPro" id="IPR004531">
    <property type="entry name" value="Phe-tRNA-synth_IIc_bsu_arc_euk"/>
</dbReference>
<evidence type="ECO:0000256" key="7">
    <source>
        <dbReference type="ARBA" id="ARBA00022598"/>
    </source>
</evidence>
<dbReference type="SMART" id="SM00874">
    <property type="entry name" value="B5"/>
    <property type="match status" value="1"/>
</dbReference>
<feature type="region of interest" description="Disordered" evidence="16">
    <location>
        <begin position="184"/>
        <end position="203"/>
    </location>
</feature>
<dbReference type="GO" id="GO:0009328">
    <property type="term" value="C:phenylalanine-tRNA ligase complex"/>
    <property type="evidence" value="ECO:0007669"/>
    <property type="project" value="TreeGrafter"/>
</dbReference>
<dbReference type="InterPro" id="IPR058917">
    <property type="entry name" value="RESC6_dom"/>
</dbReference>
<organism evidence="18 19">
    <name type="scientific">Symbiodinium microadriaticum</name>
    <name type="common">Dinoflagellate</name>
    <name type="synonym">Zooxanthella microadriatica</name>
    <dbReference type="NCBI Taxonomy" id="2951"/>
    <lineage>
        <taxon>Eukaryota</taxon>
        <taxon>Sar</taxon>
        <taxon>Alveolata</taxon>
        <taxon>Dinophyceae</taxon>
        <taxon>Suessiales</taxon>
        <taxon>Symbiodiniaceae</taxon>
        <taxon>Symbiodinium</taxon>
    </lineage>
</organism>
<dbReference type="Pfam" id="PF03483">
    <property type="entry name" value="B3_4"/>
    <property type="match status" value="1"/>
</dbReference>
<dbReference type="CDD" id="cd00769">
    <property type="entry name" value="PheRS_beta_core"/>
    <property type="match status" value="1"/>
</dbReference>
<dbReference type="Pfam" id="PF26188">
    <property type="entry name" value="RESC6"/>
    <property type="match status" value="1"/>
</dbReference>
<evidence type="ECO:0000256" key="12">
    <source>
        <dbReference type="ARBA" id="ARBA00022917"/>
    </source>
</evidence>
<dbReference type="Pfam" id="PF17759">
    <property type="entry name" value="tRNA_synthFbeta"/>
    <property type="match status" value="1"/>
</dbReference>
<keyword evidence="6" id="KW-0963">Cytoplasm</keyword>
<dbReference type="NCBIfam" id="TIGR00471">
    <property type="entry name" value="pheT_arch"/>
    <property type="match status" value="1"/>
</dbReference>
<dbReference type="PROSITE" id="PS51483">
    <property type="entry name" value="B5"/>
    <property type="match status" value="1"/>
</dbReference>